<accession>A0A923RHR3</accession>
<dbReference type="RefSeq" id="WP_186867988.1">
    <property type="nucleotide sequence ID" value="NZ_JACOOL010000001.1"/>
</dbReference>
<evidence type="ECO:0000313" key="1">
    <source>
        <dbReference type="EMBL" id="MBC5635272.1"/>
    </source>
</evidence>
<comment type="caution">
    <text evidence="1">The sequence shown here is derived from an EMBL/GenBank/DDBJ whole genome shotgun (WGS) entry which is preliminary data.</text>
</comment>
<dbReference type="EMBL" id="JACOOL010000001">
    <property type="protein sequence ID" value="MBC5635272.1"/>
    <property type="molecule type" value="Genomic_DNA"/>
</dbReference>
<reference evidence="1" key="1">
    <citation type="submission" date="2020-08" db="EMBL/GenBank/DDBJ databases">
        <title>Genome public.</title>
        <authorList>
            <person name="Liu C."/>
            <person name="Sun Q."/>
        </authorList>
    </citation>
    <scope>NUCLEOTIDE SEQUENCE</scope>
    <source>
        <strain evidence="1">BX22</strain>
    </source>
</reference>
<dbReference type="Proteomes" id="UP000637359">
    <property type="component" value="Unassembled WGS sequence"/>
</dbReference>
<proteinExistence type="predicted"/>
<dbReference type="AlphaFoldDB" id="A0A923RHR3"/>
<gene>
    <name evidence="1" type="ORF">H8S33_00405</name>
</gene>
<keyword evidence="2" id="KW-1185">Reference proteome</keyword>
<evidence type="ECO:0000313" key="2">
    <source>
        <dbReference type="Proteomes" id="UP000637359"/>
    </source>
</evidence>
<name>A0A923RHR3_9BACI</name>
<sequence length="156" mass="18301">MLEKGQLIVWEPLTNNPFSRFDNPMNLVNMHYEGNFILVFEEFNGSKEYTFTYGKNKSNLNSVITFRILDEIARTDIEKLISRVGKDRETQGLSKLTYEPTFYKVKNSSYLSWYKGINPVLFDIHPSVEHHLYITSEFMIDVLSEQEPFITISTKK</sequence>
<protein>
    <submittedName>
        <fullName evidence="1">Uncharacterized protein</fullName>
    </submittedName>
</protein>
<organism evidence="1 2">
    <name type="scientific">Ornithinibacillus hominis</name>
    <dbReference type="NCBI Taxonomy" id="2763055"/>
    <lineage>
        <taxon>Bacteria</taxon>
        <taxon>Bacillati</taxon>
        <taxon>Bacillota</taxon>
        <taxon>Bacilli</taxon>
        <taxon>Bacillales</taxon>
        <taxon>Bacillaceae</taxon>
        <taxon>Ornithinibacillus</taxon>
    </lineage>
</organism>